<organism evidence="2 3">
    <name type="scientific">Pseudolysinimonas yzui</name>
    <dbReference type="NCBI Taxonomy" id="2708254"/>
    <lineage>
        <taxon>Bacteria</taxon>
        <taxon>Bacillati</taxon>
        <taxon>Actinomycetota</taxon>
        <taxon>Actinomycetes</taxon>
        <taxon>Micrococcales</taxon>
        <taxon>Microbacteriaceae</taxon>
        <taxon>Pseudolysinimonas</taxon>
    </lineage>
</organism>
<dbReference type="PANTHER" id="PTHR30383:SF5">
    <property type="entry name" value="SGNH HYDROLASE-TYPE ESTERASE DOMAIN-CONTAINING PROTEIN"/>
    <property type="match status" value="1"/>
</dbReference>
<evidence type="ECO:0000259" key="1">
    <source>
        <dbReference type="Pfam" id="PF13472"/>
    </source>
</evidence>
<comment type="caution">
    <text evidence="2">The sequence shown here is derived from an EMBL/GenBank/DDBJ whole genome shotgun (WGS) entry which is preliminary data.</text>
</comment>
<evidence type="ECO:0000313" key="3">
    <source>
        <dbReference type="Proteomes" id="UP000617531"/>
    </source>
</evidence>
<evidence type="ECO:0000313" key="2">
    <source>
        <dbReference type="EMBL" id="GHF15856.1"/>
    </source>
</evidence>
<sequence length="252" mass="27154">MTKSRTENMMAEYLEQILEPGVKMDLEAIFASPEVQEARREGEERLRLDWANLGRYAVANEEVRRGPAPTAVLLGDSITENWSAADPGLFAGGLVNRGIGGQIAAQLLVRFSPDVVRLQPRAVHVMVGTNDIGGNLGPVSDETFQGHVTSMLDIADANGIRVILGSIIPASNLGWSPDLDPAPIIARWNAWLREFAAERGAVYADYFPALADAGAGLDERLGNDGVHPNRAGYEVMRPVLEAALRSLGLDAD</sequence>
<dbReference type="InterPro" id="IPR013830">
    <property type="entry name" value="SGNH_hydro"/>
</dbReference>
<protein>
    <submittedName>
        <fullName evidence="2">Acylneuraminate cytidylyltransferase</fullName>
    </submittedName>
</protein>
<reference evidence="2" key="2">
    <citation type="submission" date="2020-09" db="EMBL/GenBank/DDBJ databases">
        <authorList>
            <person name="Sun Q."/>
            <person name="Zhou Y."/>
        </authorList>
    </citation>
    <scope>NUCLEOTIDE SEQUENCE</scope>
    <source>
        <strain evidence="2">CGMCC 1.16548</strain>
    </source>
</reference>
<dbReference type="AlphaFoldDB" id="A0A8J3GQU7"/>
<dbReference type="RefSeq" id="WP_191282941.1">
    <property type="nucleotide sequence ID" value="NZ_BNAI01000002.1"/>
</dbReference>
<feature type="domain" description="SGNH hydrolase-type esterase" evidence="1">
    <location>
        <begin position="73"/>
        <end position="235"/>
    </location>
</feature>
<proteinExistence type="predicted"/>
<keyword evidence="3" id="KW-1185">Reference proteome</keyword>
<keyword evidence="2" id="KW-0548">Nucleotidyltransferase</keyword>
<dbReference type="InterPro" id="IPR051532">
    <property type="entry name" value="Ester_Hydrolysis_Enzymes"/>
</dbReference>
<reference evidence="2" key="1">
    <citation type="journal article" date="2014" name="Int. J. Syst. Evol. Microbiol.">
        <title>Complete genome sequence of Corynebacterium casei LMG S-19264T (=DSM 44701T), isolated from a smear-ripened cheese.</title>
        <authorList>
            <consortium name="US DOE Joint Genome Institute (JGI-PGF)"/>
            <person name="Walter F."/>
            <person name="Albersmeier A."/>
            <person name="Kalinowski J."/>
            <person name="Ruckert C."/>
        </authorList>
    </citation>
    <scope>NUCLEOTIDE SEQUENCE</scope>
    <source>
        <strain evidence="2">CGMCC 1.16548</strain>
    </source>
</reference>
<dbReference type="GO" id="GO:0004622">
    <property type="term" value="F:phosphatidylcholine lysophospholipase activity"/>
    <property type="evidence" value="ECO:0007669"/>
    <property type="project" value="TreeGrafter"/>
</dbReference>
<name>A0A8J3GQU7_9MICO</name>
<dbReference type="SUPFAM" id="SSF52266">
    <property type="entry name" value="SGNH hydrolase"/>
    <property type="match status" value="1"/>
</dbReference>
<dbReference type="Proteomes" id="UP000617531">
    <property type="component" value="Unassembled WGS sequence"/>
</dbReference>
<dbReference type="GO" id="GO:0016779">
    <property type="term" value="F:nucleotidyltransferase activity"/>
    <property type="evidence" value="ECO:0007669"/>
    <property type="project" value="UniProtKB-KW"/>
</dbReference>
<dbReference type="Gene3D" id="3.40.50.1110">
    <property type="entry name" value="SGNH hydrolase"/>
    <property type="match status" value="1"/>
</dbReference>
<dbReference type="Pfam" id="PF13472">
    <property type="entry name" value="Lipase_GDSL_2"/>
    <property type="match status" value="1"/>
</dbReference>
<dbReference type="PANTHER" id="PTHR30383">
    <property type="entry name" value="THIOESTERASE 1/PROTEASE 1/LYSOPHOSPHOLIPASE L1"/>
    <property type="match status" value="1"/>
</dbReference>
<accession>A0A8J3GQU7</accession>
<dbReference type="InterPro" id="IPR036514">
    <property type="entry name" value="SGNH_hydro_sf"/>
</dbReference>
<dbReference type="EMBL" id="BNAI01000002">
    <property type="protein sequence ID" value="GHF15856.1"/>
    <property type="molecule type" value="Genomic_DNA"/>
</dbReference>
<gene>
    <name evidence="2" type="ORF">GCM10011600_16170</name>
</gene>
<keyword evidence="2" id="KW-0808">Transferase</keyword>